<sequence>MADEEESRLTTQEGAAPQQQHGTQRLEGGPVVEAGCANAPQKPFEAHPCQVLPEGIVVVEDTRAVSTLPGGGHGLLAANGIINSLAEASPAGSAVAAVSAADFMVEAAELEGISIESTPSTIIYVQPDGTFVEGTGLTPEEQQQLVEQLAKQQGLVEVSESEAVQMFGSHQQQQHAQFVQHVGLTDELQQVIAHVTKSQQHATQLSKTNVVQLNSEPTENQILQKSNLVSCLPPDTRVLATDQHQILQVPECNALMQQVHASVVQRIDSCNTAQVQQINISTQASPVNRPSQPKILTTVSQQQTVFSQPLTIIHNATRQLQNAAHQAVLQQNLQQSIAHVQQKMAPLRVTPSTQHQLETVQVHIQTVQPQEEKDRPMPPLAVVQPKIAASGQRANQRTAVSGGVNISGPQIIRIQPISTSGPQQYILHSSSEPPIQLLVQRQPPPLAPVNSIRVIPAVSISGQSGILTNTVTSSISAITAAVANSISSSHAKKPESIDKSKEKKPVKIKTRSGRISRPPKYKVKDYKFIKTEDLAEGHQSDSDDYSDYSFEEEDVKTKVDDSSLSMPCSFKPKKFKCDTCEKSYIGRGGLARHYRLNPSHGQLASVSEEQRTANKSNGKLIVGDSGGGGDRNGKVAPEVVLPSINTDTTSVMVGSTAPSSQDFQQTEKVIVARHFPGRRRTVRRGRPPKHHNTYNQEQVLKKKARLKELLKQCDDEELMELALPRLTKVITLWEFLLMKVEKGRPARPQFPDVYKEFEMLHRHVKKMADEHCSTIRMLSPQQPLQISSLQVAESLGLTEYLNKENLHDASMSLTYRLVTVDDQNHLNSSGEKHIMERDFGTLSPSSKRMKIDDSLAGTDNNFNQNGIELTGEVQLQSLTTEEGQKQTECPAPNTCDTQITYGPAAVELFDKETDDGVLLSENDIKNSNTIEQPTSEELCYEVTQVTLSSTQLPLLEPHNEVLNNTIQGQDDFLVMDTDITAEELVQEQLSCQNIPEQLNDTELTATVQSEDEMTAPNSLLSDMATGNQKCSEARNSVQDLQHQMGNQDPLGNQEQTGQLNDSDIADQMQQLEKALSRDVEPIGEVCSTESNHLQQHQAEQTFEADISTQVDLDGQVSPEELNGLQIVNQNKIMSHFDEQNADQQNQDGSENILESTVTEDGALEFQIPIESQELLAQGHEQIFIQTSEGLIVSHEGTAVVSQTSEGIVIVTNADGTTMHIRTPDGVPFETVEALLAMDSEGQTEGLLVSQTQTEVEQ</sequence>
<dbReference type="InterPro" id="IPR039946">
    <property type="entry name" value="ZN839"/>
</dbReference>
<keyword evidence="1" id="KW-0862">Zinc</keyword>
<protein>
    <recommendedName>
        <fullName evidence="3">C2H2-type domain-containing protein</fullName>
    </recommendedName>
</protein>
<dbReference type="GO" id="GO:0008270">
    <property type="term" value="F:zinc ion binding"/>
    <property type="evidence" value="ECO:0007669"/>
    <property type="project" value="UniProtKB-KW"/>
</dbReference>
<dbReference type="AlphaFoldDB" id="A0A401PKX5"/>
<evidence type="ECO:0000313" key="5">
    <source>
        <dbReference type="Proteomes" id="UP000288216"/>
    </source>
</evidence>
<dbReference type="OMA" id="RYMGNSK"/>
<feature type="compositionally biased region" description="Polar residues" evidence="2">
    <location>
        <begin position="9"/>
        <end position="23"/>
    </location>
</feature>
<feature type="domain" description="C2H2-type" evidence="3">
    <location>
        <begin position="575"/>
        <end position="600"/>
    </location>
</feature>
<keyword evidence="1" id="KW-0863">Zinc-finger</keyword>
<feature type="region of interest" description="Disordered" evidence="2">
    <location>
        <begin position="1"/>
        <end position="27"/>
    </location>
</feature>
<reference evidence="4 5" key="1">
    <citation type="journal article" date="2018" name="Nat. Ecol. Evol.">
        <title>Shark genomes provide insights into elasmobranch evolution and the origin of vertebrates.</title>
        <authorList>
            <person name="Hara Y"/>
            <person name="Yamaguchi K"/>
            <person name="Onimaru K"/>
            <person name="Kadota M"/>
            <person name="Koyanagi M"/>
            <person name="Keeley SD"/>
            <person name="Tatsumi K"/>
            <person name="Tanaka K"/>
            <person name="Motone F"/>
            <person name="Kageyama Y"/>
            <person name="Nozu R"/>
            <person name="Adachi N"/>
            <person name="Nishimura O"/>
            <person name="Nakagawa R"/>
            <person name="Tanegashima C"/>
            <person name="Kiyatake I"/>
            <person name="Matsumoto R"/>
            <person name="Murakumo K"/>
            <person name="Nishida K"/>
            <person name="Terakita A"/>
            <person name="Kuratani S"/>
            <person name="Sato K"/>
            <person name="Hyodo S Kuraku.S."/>
        </authorList>
    </citation>
    <scope>NUCLEOTIDE SEQUENCE [LARGE SCALE GENOMIC DNA]</scope>
</reference>
<dbReference type="PROSITE" id="PS50157">
    <property type="entry name" value="ZINC_FINGER_C2H2_2"/>
    <property type="match status" value="1"/>
</dbReference>
<comment type="caution">
    <text evidence="4">The sequence shown here is derived from an EMBL/GenBank/DDBJ whole genome shotgun (WGS) entry which is preliminary data.</text>
</comment>
<feature type="region of interest" description="Disordered" evidence="2">
    <location>
        <begin position="488"/>
        <end position="514"/>
    </location>
</feature>
<gene>
    <name evidence="4" type="ORF">scyTo_0002864</name>
</gene>
<evidence type="ECO:0000259" key="3">
    <source>
        <dbReference type="PROSITE" id="PS50157"/>
    </source>
</evidence>
<proteinExistence type="predicted"/>
<keyword evidence="5" id="KW-1185">Reference proteome</keyword>
<dbReference type="Pfam" id="PF15961">
    <property type="entry name" value="DUF4764"/>
    <property type="match status" value="2"/>
</dbReference>
<evidence type="ECO:0000256" key="2">
    <source>
        <dbReference type="SAM" id="MobiDB-lite"/>
    </source>
</evidence>
<dbReference type="PANTHER" id="PTHR16116:SF5">
    <property type="entry name" value="ZINC FINGER PROTEIN 839"/>
    <property type="match status" value="1"/>
</dbReference>
<dbReference type="Proteomes" id="UP000288216">
    <property type="component" value="Unassembled WGS sequence"/>
</dbReference>
<organism evidence="4 5">
    <name type="scientific">Scyliorhinus torazame</name>
    <name type="common">Cloudy catshark</name>
    <name type="synonym">Catulus torazame</name>
    <dbReference type="NCBI Taxonomy" id="75743"/>
    <lineage>
        <taxon>Eukaryota</taxon>
        <taxon>Metazoa</taxon>
        <taxon>Chordata</taxon>
        <taxon>Craniata</taxon>
        <taxon>Vertebrata</taxon>
        <taxon>Chondrichthyes</taxon>
        <taxon>Elasmobranchii</taxon>
        <taxon>Galeomorphii</taxon>
        <taxon>Galeoidea</taxon>
        <taxon>Carcharhiniformes</taxon>
        <taxon>Scyliorhinidae</taxon>
        <taxon>Scyliorhinus</taxon>
    </lineage>
</organism>
<dbReference type="EMBL" id="BFAA01000740">
    <property type="protein sequence ID" value="GCB73782.1"/>
    <property type="molecule type" value="Genomic_DNA"/>
</dbReference>
<dbReference type="InterPro" id="IPR013087">
    <property type="entry name" value="Znf_C2H2_type"/>
</dbReference>
<evidence type="ECO:0000256" key="1">
    <source>
        <dbReference type="PROSITE-ProRule" id="PRU00042"/>
    </source>
</evidence>
<feature type="compositionally biased region" description="Basic and acidic residues" evidence="2">
    <location>
        <begin position="492"/>
        <end position="505"/>
    </location>
</feature>
<dbReference type="STRING" id="75743.A0A401PKX5"/>
<accession>A0A401PKX5</accession>
<dbReference type="InterPro" id="IPR031885">
    <property type="entry name" value="DUF4764"/>
</dbReference>
<evidence type="ECO:0000313" key="4">
    <source>
        <dbReference type="EMBL" id="GCB73782.1"/>
    </source>
</evidence>
<keyword evidence="1" id="KW-0479">Metal-binding</keyword>
<name>A0A401PKX5_SCYTO</name>
<dbReference type="PANTHER" id="PTHR16116">
    <property type="entry name" value="ZINC FINGER PROTEIN 839"/>
    <property type="match status" value="1"/>
</dbReference>
<feature type="region of interest" description="Disordered" evidence="2">
    <location>
        <begin position="610"/>
        <end position="633"/>
    </location>
</feature>
<dbReference type="OrthoDB" id="5981545at2759"/>